<evidence type="ECO:0000256" key="9">
    <source>
        <dbReference type="ARBA" id="ARBA00022989"/>
    </source>
</evidence>
<dbReference type="GO" id="GO:0009243">
    <property type="term" value="P:O antigen biosynthetic process"/>
    <property type="evidence" value="ECO:0007669"/>
    <property type="project" value="UniProtKB-UniRule"/>
</dbReference>
<dbReference type="GO" id="GO:0036380">
    <property type="term" value="F:UDP-N-acetylglucosamine-undecaprenyl-phosphate N-acetylglucosaminephosphotransferase activity"/>
    <property type="evidence" value="ECO:0007669"/>
    <property type="project" value="UniProtKB-UniRule"/>
</dbReference>
<dbReference type="GO" id="GO:0016757">
    <property type="term" value="F:glycosyltransferase activity"/>
    <property type="evidence" value="ECO:0007669"/>
    <property type="project" value="UniProtKB-KW"/>
</dbReference>
<dbReference type="GO" id="GO:0000287">
    <property type="term" value="F:magnesium ion binding"/>
    <property type="evidence" value="ECO:0007669"/>
    <property type="project" value="InterPro"/>
</dbReference>
<dbReference type="HAMAP" id="MF_02030">
    <property type="entry name" value="WecA_Gammaproteo"/>
    <property type="match status" value="1"/>
</dbReference>
<comment type="cofactor">
    <cofactor evidence="12">
        <name>Mn(2+)</name>
        <dbReference type="ChEBI" id="CHEBI:29035"/>
    </cofactor>
</comment>
<gene>
    <name evidence="12" type="primary">wecA</name>
    <name evidence="14" type="ORF">PN36_09165</name>
</gene>
<evidence type="ECO:0000256" key="7">
    <source>
        <dbReference type="ARBA" id="ARBA00022842"/>
    </source>
</evidence>
<dbReference type="InterPro" id="IPR000715">
    <property type="entry name" value="Glycosyl_transferase_4"/>
</dbReference>
<evidence type="ECO:0000256" key="5">
    <source>
        <dbReference type="ARBA" id="ARBA00022679"/>
    </source>
</evidence>
<dbReference type="EC" id="2.7.8.33" evidence="12"/>
<feature type="transmembrane region" description="Helical" evidence="12">
    <location>
        <begin position="285"/>
        <end position="312"/>
    </location>
</feature>
<keyword evidence="9 12" id="KW-1133">Transmembrane helix</keyword>
<comment type="catalytic activity">
    <reaction evidence="12">
        <text>di-trans,octa-cis-undecaprenyl phosphate + UDP-N-acetyl-alpha-D-glucosamine = N-acetyl-alpha-D-glucosaminyl-di-trans,octa-cis-undecaprenyl diphosphate + UMP</text>
        <dbReference type="Rhea" id="RHEA:28090"/>
        <dbReference type="ChEBI" id="CHEBI:57705"/>
        <dbReference type="ChEBI" id="CHEBI:57865"/>
        <dbReference type="ChEBI" id="CHEBI:60392"/>
        <dbReference type="ChEBI" id="CHEBI:62959"/>
        <dbReference type="EC" id="2.7.8.33"/>
    </reaction>
</comment>
<keyword evidence="11 12" id="KW-0464">Manganese</keyword>
<feature type="transmembrane region" description="Helical" evidence="12">
    <location>
        <begin position="39"/>
        <end position="60"/>
    </location>
</feature>
<dbReference type="GO" id="GO:0044038">
    <property type="term" value="P:cell wall macromolecule biosynthetic process"/>
    <property type="evidence" value="ECO:0007669"/>
    <property type="project" value="TreeGrafter"/>
</dbReference>
<dbReference type="EMBL" id="JSZA02000027">
    <property type="protein sequence ID" value="TGO03310.1"/>
    <property type="molecule type" value="Genomic_DNA"/>
</dbReference>
<name>A0A4E0QV31_9GAMM</name>
<keyword evidence="13" id="KW-0479">Metal-binding</keyword>
<comment type="caution">
    <text evidence="12">Lacks conserved residue(s) required for the propagation of feature annotation.</text>
</comment>
<evidence type="ECO:0000256" key="13">
    <source>
        <dbReference type="PIRSR" id="PIRSR600715-1"/>
    </source>
</evidence>
<feature type="transmembrane region" description="Helical" evidence="12">
    <location>
        <begin position="243"/>
        <end position="264"/>
    </location>
</feature>
<dbReference type="GO" id="GO:0030145">
    <property type="term" value="F:manganese ion binding"/>
    <property type="evidence" value="ECO:0007669"/>
    <property type="project" value="InterPro"/>
</dbReference>
<sequence>MSLVIAFSITVILLHELKPLALRINLVDHPDDDRKHHEGKIPLIGGLAMFCGFMLALLFLDQSLSGLRSLIAGAAILMIVGVLDDFQDLPPGTRFLAQMLVALMIIVQDGAVLHNLGTIGWTSGDLELGLFFGWPLTILAVIMAINAINMVDGVDGLAGGLTLITLSSLAFISWMGGLEQLFIVLLLLIATVLAFLRFNLRYPGQPKAKVFMGDAGSMFLGFIVVWFLIIFSQGEHHSMTPVTALWIFALPLLDTGTTSIRRILKGHSPFEADREHLHHLLLDAGFTVTQVIVILVGSAICLALIGLIGLYFLVAETVMFWTFMAIFMLVFFFCRHLKTQAVPPFKS</sequence>
<keyword evidence="15" id="KW-1185">Reference proteome</keyword>
<dbReference type="Proteomes" id="UP000030428">
    <property type="component" value="Unassembled WGS sequence"/>
</dbReference>
<protein>
    <recommendedName>
        <fullName evidence="12">Undecaprenyl-phosphate alpha-N-acetylglucosaminyl 1-phosphate transferase</fullName>
        <ecNumber evidence="12">2.7.8.33</ecNumber>
    </recommendedName>
    <alternativeName>
        <fullName evidence="12">UDP-GlcNAc:undecaprenyl-phosphate GlcNAc-1-phosphate transferase</fullName>
    </alternativeName>
    <alternativeName>
        <fullName evidence="12">Undecaprenyl-phosphate GlcNAc-1-phosphate transferase</fullName>
    </alternativeName>
</protein>
<evidence type="ECO:0000313" key="15">
    <source>
        <dbReference type="Proteomes" id="UP000030428"/>
    </source>
</evidence>
<comment type="similarity">
    <text evidence="12">Belongs to the glycosyltransferase 4 family. WecA subfamily.</text>
</comment>
<dbReference type="PANTHER" id="PTHR22926">
    <property type="entry name" value="PHOSPHO-N-ACETYLMURAMOYL-PENTAPEPTIDE-TRANSFERASE"/>
    <property type="match status" value="1"/>
</dbReference>
<keyword evidence="8 12" id="KW-0448">Lipopolysaccharide biosynthesis</keyword>
<keyword evidence="2 12" id="KW-1003">Cell membrane</keyword>
<dbReference type="UniPathway" id="UPA00281"/>
<dbReference type="GO" id="GO:0071555">
    <property type="term" value="P:cell wall organization"/>
    <property type="evidence" value="ECO:0007669"/>
    <property type="project" value="TreeGrafter"/>
</dbReference>
<feature type="transmembrane region" description="Helical" evidence="12">
    <location>
        <begin position="318"/>
        <end position="337"/>
    </location>
</feature>
<evidence type="ECO:0000256" key="12">
    <source>
        <dbReference type="HAMAP-Rule" id="MF_02030"/>
    </source>
</evidence>
<comment type="pathway">
    <text evidence="12">Bacterial outer membrane biogenesis; LPS O-antigen biosynthesis.</text>
</comment>
<dbReference type="AlphaFoldDB" id="A0A4E0QV31"/>
<accession>A0A4E0QV31</accession>
<feature type="transmembrane region" description="Helical" evidence="12">
    <location>
        <begin position="210"/>
        <end position="231"/>
    </location>
</feature>
<evidence type="ECO:0000256" key="2">
    <source>
        <dbReference type="ARBA" id="ARBA00022475"/>
    </source>
</evidence>
<organism evidence="14 15">
    <name type="scientific">Candidatus Thiomargarita nelsonii</name>
    <dbReference type="NCBI Taxonomy" id="1003181"/>
    <lineage>
        <taxon>Bacteria</taxon>
        <taxon>Pseudomonadati</taxon>
        <taxon>Pseudomonadota</taxon>
        <taxon>Gammaproteobacteria</taxon>
        <taxon>Thiotrichales</taxon>
        <taxon>Thiotrichaceae</taxon>
        <taxon>Thiomargarita</taxon>
    </lineage>
</organism>
<feature type="binding site" evidence="13">
    <location>
        <position position="214"/>
    </location>
    <ligand>
        <name>Mg(2+)</name>
        <dbReference type="ChEBI" id="CHEBI:18420"/>
    </ligand>
</feature>
<feature type="transmembrane region" description="Helical" evidence="12">
    <location>
        <begin position="128"/>
        <end position="151"/>
    </location>
</feature>
<keyword evidence="6 12" id="KW-0812">Transmembrane</keyword>
<evidence type="ECO:0000256" key="1">
    <source>
        <dbReference type="ARBA" id="ARBA00004651"/>
    </source>
</evidence>
<keyword evidence="3 12" id="KW-0997">Cell inner membrane</keyword>
<evidence type="ECO:0000256" key="11">
    <source>
        <dbReference type="ARBA" id="ARBA00023211"/>
    </source>
</evidence>
<dbReference type="InterPro" id="IPR012750">
    <property type="entry name" value="ECA_WecA-rel"/>
</dbReference>
<comment type="caution">
    <text evidence="14">The sequence shown here is derived from an EMBL/GenBank/DDBJ whole genome shotgun (WGS) entry which is preliminary data.</text>
</comment>
<dbReference type="GO" id="GO:0009276">
    <property type="term" value="C:Gram-negative-bacterium-type cell wall"/>
    <property type="evidence" value="ECO:0007669"/>
    <property type="project" value="InterPro"/>
</dbReference>
<feature type="transmembrane region" description="Helical" evidence="12">
    <location>
        <begin position="67"/>
        <end position="83"/>
    </location>
</feature>
<comment type="function">
    <text evidence="12">Catalyzes the transfer of the GlcNAc-1-phosphate moiety from UDP-GlcNAc onto the carrier lipid undecaprenyl phosphate (C55-P), yielding GlcNAc-pyrophosphoryl-undecaprenyl (GlcNAc-PP-C55).</text>
</comment>
<evidence type="ECO:0000256" key="10">
    <source>
        <dbReference type="ARBA" id="ARBA00023136"/>
    </source>
</evidence>
<keyword evidence="7 12" id="KW-0460">Magnesium</keyword>
<evidence type="ECO:0000313" key="14">
    <source>
        <dbReference type="EMBL" id="TGO03310.1"/>
    </source>
</evidence>
<keyword evidence="4 12" id="KW-0328">Glycosyltransferase</keyword>
<proteinExistence type="inferred from homology"/>
<evidence type="ECO:0000256" key="3">
    <source>
        <dbReference type="ARBA" id="ARBA00022519"/>
    </source>
</evidence>
<dbReference type="GO" id="GO:0005886">
    <property type="term" value="C:plasma membrane"/>
    <property type="evidence" value="ECO:0007669"/>
    <property type="project" value="UniProtKB-SubCell"/>
</dbReference>
<feature type="transmembrane region" description="Helical" evidence="12">
    <location>
        <begin position="171"/>
        <end position="198"/>
    </location>
</feature>
<comment type="cofactor">
    <cofactor evidence="12 13">
        <name>Mg(2+)</name>
        <dbReference type="ChEBI" id="CHEBI:18420"/>
    </cofactor>
</comment>
<feature type="binding site" evidence="13">
    <location>
        <position position="149"/>
    </location>
    <ligand>
        <name>Mg(2+)</name>
        <dbReference type="ChEBI" id="CHEBI:18420"/>
    </ligand>
</feature>
<dbReference type="CDD" id="cd06853">
    <property type="entry name" value="GT_WecA_like"/>
    <property type="match status" value="1"/>
</dbReference>
<dbReference type="PANTHER" id="PTHR22926:SF3">
    <property type="entry name" value="UNDECAPRENYL-PHOSPHATE ALPHA-N-ACETYLGLUCOSAMINYL 1-PHOSPHATE TRANSFERASE"/>
    <property type="match status" value="1"/>
</dbReference>
<comment type="subcellular location">
    <subcellularLocation>
        <location evidence="12">Cell inner membrane</location>
        <topology evidence="12">Multi-pass membrane protein</topology>
    </subcellularLocation>
    <subcellularLocation>
        <location evidence="1">Cell membrane</location>
        <topology evidence="1">Multi-pass membrane protein</topology>
    </subcellularLocation>
</comment>
<keyword evidence="5 12" id="KW-0808">Transferase</keyword>
<dbReference type="Pfam" id="PF00953">
    <property type="entry name" value="Glycos_transf_4"/>
    <property type="match status" value="1"/>
</dbReference>
<reference evidence="14 15" key="1">
    <citation type="journal article" date="2016" name="Front. Microbiol.">
        <title>Single-Cell (Meta-)Genomics of a Dimorphic Candidatus Thiomargarita nelsonii Reveals Genomic Plasticity.</title>
        <authorList>
            <person name="Flood B.E."/>
            <person name="Fliss P."/>
            <person name="Jones D.S."/>
            <person name="Dick G.J."/>
            <person name="Jain S."/>
            <person name="Kaster A.K."/>
            <person name="Winkel M."/>
            <person name="Mussmann M."/>
            <person name="Bailey J."/>
        </authorList>
    </citation>
    <scope>NUCLEOTIDE SEQUENCE [LARGE SCALE GENOMIC DNA]</scope>
    <source>
        <strain evidence="14">Hydrate Ridge</strain>
    </source>
</reference>
<evidence type="ECO:0000256" key="4">
    <source>
        <dbReference type="ARBA" id="ARBA00022676"/>
    </source>
</evidence>
<evidence type="ECO:0000256" key="6">
    <source>
        <dbReference type="ARBA" id="ARBA00022692"/>
    </source>
</evidence>
<feature type="transmembrane region" description="Helical" evidence="12">
    <location>
        <begin position="95"/>
        <end position="116"/>
    </location>
</feature>
<evidence type="ECO:0000256" key="8">
    <source>
        <dbReference type="ARBA" id="ARBA00022985"/>
    </source>
</evidence>
<keyword evidence="10 12" id="KW-0472">Membrane</keyword>